<organism evidence="2 3">
    <name type="scientific">Bradyrhizobium diazoefficiens SEMIA 5080</name>
    <dbReference type="NCBI Taxonomy" id="754504"/>
    <lineage>
        <taxon>Bacteria</taxon>
        <taxon>Pseudomonadati</taxon>
        <taxon>Pseudomonadota</taxon>
        <taxon>Alphaproteobacteria</taxon>
        <taxon>Hyphomicrobiales</taxon>
        <taxon>Nitrobacteraceae</taxon>
        <taxon>Bradyrhizobium</taxon>
    </lineage>
</organism>
<evidence type="ECO:0000256" key="1">
    <source>
        <dbReference type="SAM" id="MobiDB-lite"/>
    </source>
</evidence>
<sequence>MGRQTARAMFDAERVFVRSLSLLSIRLAAAMCTPRQHTPECCPARTCRRPEFDASECQRAIEAITPSGSKESEFGGGARPDLNDEKSMGPRDDAVPRPRHRNLVKRQFKYKIPQPVFFQVEHRVPTLANPDSYGETRATADQCGREIDEEAGKITVRLSYSPVITGAKRRKSVSASRSSARCYALFVVVGVVRNGDPAGAV</sequence>
<comment type="caution">
    <text evidence="2">The sequence shown here is derived from an EMBL/GenBank/DDBJ whole genome shotgun (WGS) entry which is preliminary data.</text>
</comment>
<dbReference type="Proteomes" id="UP000024900">
    <property type="component" value="Unassembled WGS sequence"/>
</dbReference>
<evidence type="ECO:0000313" key="2">
    <source>
        <dbReference type="EMBL" id="KGJ64443.1"/>
    </source>
</evidence>
<reference evidence="2 3" key="1">
    <citation type="journal article" date="2014" name="BMC Genomics">
        <title>Comparative genomics of Bradyrhizobium japonicum CPAC 15 and Bradyrhizobium diazoefficiens CPAC 7: elite model strains for understanding symbiotic performance with soybean.</title>
        <authorList>
            <person name="Siqueira A.F."/>
            <person name="Ormeno-Orrillo E."/>
            <person name="Souza R.C."/>
            <person name="Rodrigues E.P."/>
            <person name="Almeida L.G."/>
            <person name="Barcellos F.G."/>
            <person name="Batista J.S."/>
            <person name="Nakatami A.S."/>
            <person name="Martinez-Romero E."/>
            <person name="Vasconcelos A.T."/>
            <person name="Hungria M."/>
        </authorList>
    </citation>
    <scope>NUCLEOTIDE SEQUENCE [LARGE SCALE GENOMIC DNA]</scope>
    <source>
        <strain evidence="2 3">SEMIA 5080</strain>
    </source>
</reference>
<accession>A0A837C6M3</accession>
<protein>
    <submittedName>
        <fullName evidence="2">Uncharacterized protein</fullName>
    </submittedName>
</protein>
<feature type="compositionally biased region" description="Basic and acidic residues" evidence="1">
    <location>
        <begin position="81"/>
        <end position="96"/>
    </location>
</feature>
<feature type="region of interest" description="Disordered" evidence="1">
    <location>
        <begin position="66"/>
        <end position="97"/>
    </location>
</feature>
<gene>
    <name evidence="2" type="ORF">BJA5080_07142</name>
</gene>
<name>A0A837C6M3_9BRAD</name>
<dbReference type="AlphaFoldDB" id="A0A837C6M3"/>
<proteinExistence type="predicted"/>
<evidence type="ECO:0000313" key="3">
    <source>
        <dbReference type="Proteomes" id="UP000024900"/>
    </source>
</evidence>
<dbReference type="EMBL" id="ADOU02000007">
    <property type="protein sequence ID" value="KGJ64443.1"/>
    <property type="molecule type" value="Genomic_DNA"/>
</dbReference>